<keyword evidence="3" id="KW-1185">Reference proteome</keyword>
<name>A0A8C4V4H7_FALTI</name>
<dbReference type="Proteomes" id="UP000694562">
    <property type="component" value="Unplaced"/>
</dbReference>
<evidence type="ECO:0000313" key="2">
    <source>
        <dbReference type="Ensembl" id="ENSFTIP00000020597.1"/>
    </source>
</evidence>
<evidence type="ECO:0000256" key="1">
    <source>
        <dbReference type="SAM" id="MobiDB-lite"/>
    </source>
</evidence>
<reference evidence="2" key="1">
    <citation type="submission" date="2025-08" db="UniProtKB">
        <authorList>
            <consortium name="Ensembl"/>
        </authorList>
    </citation>
    <scope>IDENTIFICATION</scope>
</reference>
<protein>
    <submittedName>
        <fullName evidence="2">Uncharacterized protein</fullName>
    </submittedName>
</protein>
<reference evidence="2" key="2">
    <citation type="submission" date="2025-09" db="UniProtKB">
        <authorList>
            <consortium name="Ensembl"/>
        </authorList>
    </citation>
    <scope>IDENTIFICATION</scope>
</reference>
<dbReference type="Ensembl" id="ENSFTIT00000021450.1">
    <property type="protein sequence ID" value="ENSFTIP00000020597.1"/>
    <property type="gene ID" value="ENSFTIG00000013441.1"/>
</dbReference>
<dbReference type="AlphaFoldDB" id="A0A8C4V4H7"/>
<organism evidence="2 3">
    <name type="scientific">Falco tinnunculus</name>
    <name type="common">Common kestrel</name>
    <dbReference type="NCBI Taxonomy" id="100819"/>
    <lineage>
        <taxon>Eukaryota</taxon>
        <taxon>Metazoa</taxon>
        <taxon>Chordata</taxon>
        <taxon>Craniata</taxon>
        <taxon>Vertebrata</taxon>
        <taxon>Euteleostomi</taxon>
        <taxon>Archelosauria</taxon>
        <taxon>Archosauria</taxon>
        <taxon>Dinosauria</taxon>
        <taxon>Saurischia</taxon>
        <taxon>Theropoda</taxon>
        <taxon>Coelurosauria</taxon>
        <taxon>Aves</taxon>
        <taxon>Neognathae</taxon>
        <taxon>Neoaves</taxon>
        <taxon>Telluraves</taxon>
        <taxon>Australaves</taxon>
        <taxon>Falconiformes</taxon>
        <taxon>Falconidae</taxon>
        <taxon>Falco</taxon>
    </lineage>
</organism>
<evidence type="ECO:0000313" key="3">
    <source>
        <dbReference type="Proteomes" id="UP000694562"/>
    </source>
</evidence>
<sequence length="114" mass="12859">MSLQAGSWPGKGLPPAPSLVLEGSEDDKSRLSWTSDNGIDYLYAQKFGKQDYGVHAICPKSFLRLPVIQKHVSRVCSWSKSEKSLHEFFLLRRQDHCERVEAIGREPELECSAP</sequence>
<feature type="region of interest" description="Disordered" evidence="1">
    <location>
        <begin position="1"/>
        <end position="29"/>
    </location>
</feature>
<accession>A0A8C4V4H7</accession>
<proteinExistence type="predicted"/>